<evidence type="ECO:0000259" key="2">
    <source>
        <dbReference type="Pfam" id="PF01408"/>
    </source>
</evidence>
<dbReference type="Gene3D" id="3.40.50.720">
    <property type="entry name" value="NAD(P)-binding Rossmann-like Domain"/>
    <property type="match status" value="1"/>
</dbReference>
<dbReference type="InterPro" id="IPR055170">
    <property type="entry name" value="GFO_IDH_MocA-like_dom"/>
</dbReference>
<proteinExistence type="predicted"/>
<evidence type="ECO:0000259" key="3">
    <source>
        <dbReference type="Pfam" id="PF22725"/>
    </source>
</evidence>
<dbReference type="Gene3D" id="3.30.360.10">
    <property type="entry name" value="Dihydrodipicolinate Reductase, domain 2"/>
    <property type="match status" value="1"/>
</dbReference>
<reference evidence="5" key="1">
    <citation type="journal article" date="2019" name="Int. J. Syst. Evol. Microbiol.">
        <title>The Global Catalogue of Microorganisms (GCM) 10K type strain sequencing project: providing services to taxonomists for standard genome sequencing and annotation.</title>
        <authorList>
            <consortium name="The Broad Institute Genomics Platform"/>
            <consortium name="The Broad Institute Genome Sequencing Center for Infectious Disease"/>
            <person name="Wu L."/>
            <person name="Ma J."/>
        </authorList>
    </citation>
    <scope>NUCLEOTIDE SEQUENCE [LARGE SCALE GENOMIC DNA]</scope>
    <source>
        <strain evidence="5">KCTC 23723</strain>
    </source>
</reference>
<sequence>MRFEKHRPIRAGMIGGGEGAFIGAVHRRAMAIDGQYQLVCGAFSRNSDNNLLTAAQLGIDEHRAYSSWQQLLAAEALLPEQERMQVLIIVTPNQLHVPISRAALQAGFHVFCEKPAGVSLAETQELAQELAQSHLLYGLAHTYLGYPMVWQAKQLIADGAIGTLRKIIVEYPQGWLTQNLEASANKQASWRTDPAQAGASGCMADIGTHAFGLAEFISQQQITHLCADLTSHITGRQLDDDGAALFRTEQGVSGVLLASQVCAGEENALSIRLYGDKGGMEWQQMEPNSLIVRGINSPLQILRAGKGQPGLCQAALDRCRLPGGHPEGYLEAMANLYHDFAKAIRAGAHGTAAGVPGIDAGLRGMAFIDTITQSSNSEQKWHTLPKQLHTAFTGVI</sequence>
<dbReference type="RefSeq" id="WP_189481040.1">
    <property type="nucleotide sequence ID" value="NZ_BMYR01000003.1"/>
</dbReference>
<dbReference type="SUPFAM" id="SSF55347">
    <property type="entry name" value="Glyceraldehyde-3-phosphate dehydrogenase-like, C-terminal domain"/>
    <property type="match status" value="1"/>
</dbReference>
<dbReference type="InterPro" id="IPR051317">
    <property type="entry name" value="Gfo/Idh/MocA_oxidoreduct"/>
</dbReference>
<comment type="caution">
    <text evidence="4">The sequence shown here is derived from an EMBL/GenBank/DDBJ whole genome shotgun (WGS) entry which is preliminary data.</text>
</comment>
<feature type="domain" description="GFO/IDH/MocA-like oxidoreductase" evidence="3">
    <location>
        <begin position="151"/>
        <end position="280"/>
    </location>
</feature>
<keyword evidence="5" id="KW-1185">Reference proteome</keyword>
<evidence type="ECO:0000313" key="4">
    <source>
        <dbReference type="EMBL" id="GGW55451.1"/>
    </source>
</evidence>
<protein>
    <submittedName>
        <fullName evidence="4">Oxidoreductase</fullName>
    </submittedName>
</protein>
<dbReference type="PANTHER" id="PTHR43708">
    <property type="entry name" value="CONSERVED EXPRESSED OXIDOREDUCTASE (EUROFUNG)"/>
    <property type="match status" value="1"/>
</dbReference>
<dbReference type="Pfam" id="PF22725">
    <property type="entry name" value="GFO_IDH_MocA_C3"/>
    <property type="match status" value="1"/>
</dbReference>
<name>A0ABQ2WIQ0_9ALTE</name>
<evidence type="ECO:0000313" key="5">
    <source>
        <dbReference type="Proteomes" id="UP000634667"/>
    </source>
</evidence>
<dbReference type="Proteomes" id="UP000634667">
    <property type="component" value="Unassembled WGS sequence"/>
</dbReference>
<evidence type="ECO:0000256" key="1">
    <source>
        <dbReference type="ARBA" id="ARBA00022729"/>
    </source>
</evidence>
<gene>
    <name evidence="4" type="ORF">GCM10008111_09450</name>
</gene>
<feature type="domain" description="Gfo/Idh/MocA-like oxidoreductase N-terminal" evidence="2">
    <location>
        <begin position="9"/>
        <end position="139"/>
    </location>
</feature>
<dbReference type="InterPro" id="IPR036291">
    <property type="entry name" value="NAD(P)-bd_dom_sf"/>
</dbReference>
<dbReference type="SUPFAM" id="SSF51735">
    <property type="entry name" value="NAD(P)-binding Rossmann-fold domains"/>
    <property type="match status" value="1"/>
</dbReference>
<keyword evidence="1" id="KW-0732">Signal</keyword>
<accession>A0ABQ2WIQ0</accession>
<dbReference type="Pfam" id="PF01408">
    <property type="entry name" value="GFO_IDH_MocA"/>
    <property type="match status" value="1"/>
</dbReference>
<dbReference type="PANTHER" id="PTHR43708:SF3">
    <property type="entry name" value="OXIDOREDUCTASE"/>
    <property type="match status" value="1"/>
</dbReference>
<organism evidence="4 5">
    <name type="scientific">Alishewanella tabrizica</name>
    <dbReference type="NCBI Taxonomy" id="671278"/>
    <lineage>
        <taxon>Bacteria</taxon>
        <taxon>Pseudomonadati</taxon>
        <taxon>Pseudomonadota</taxon>
        <taxon>Gammaproteobacteria</taxon>
        <taxon>Alteromonadales</taxon>
        <taxon>Alteromonadaceae</taxon>
        <taxon>Alishewanella</taxon>
    </lineage>
</organism>
<dbReference type="EMBL" id="BMYR01000003">
    <property type="protein sequence ID" value="GGW55451.1"/>
    <property type="molecule type" value="Genomic_DNA"/>
</dbReference>
<dbReference type="InterPro" id="IPR000683">
    <property type="entry name" value="Gfo/Idh/MocA-like_OxRdtase_N"/>
</dbReference>